<comment type="catalytic activity">
    <reaction evidence="17">
        <text>[GlcNAc-(1-&gt;4)-Mur2Ac(oyl-L-Ala-gamma-D-Glu-L-Lys-D-Ala-D-Ala)](n)-di-trans,octa-cis-undecaprenyl diphosphate + beta-D-GlcNAc-(1-&gt;4)-Mur2Ac(oyl-L-Ala-gamma-D-Glu-L-Lys-D-Ala-D-Ala)-di-trans,octa-cis-undecaprenyl diphosphate = [GlcNAc-(1-&gt;4)-Mur2Ac(oyl-L-Ala-gamma-D-Glu-L-Lys-D-Ala-D-Ala)](n+1)-di-trans,octa-cis-undecaprenyl diphosphate + di-trans,octa-cis-undecaprenyl diphosphate + H(+)</text>
        <dbReference type="Rhea" id="RHEA:23708"/>
        <dbReference type="Rhea" id="RHEA-COMP:9602"/>
        <dbReference type="Rhea" id="RHEA-COMP:9603"/>
        <dbReference type="ChEBI" id="CHEBI:15378"/>
        <dbReference type="ChEBI" id="CHEBI:58405"/>
        <dbReference type="ChEBI" id="CHEBI:60033"/>
        <dbReference type="ChEBI" id="CHEBI:78435"/>
        <dbReference type="EC" id="2.4.99.28"/>
    </reaction>
</comment>
<comment type="catalytic activity">
    <reaction evidence="16">
        <text>Preferential cleavage: (Ac)2-L-Lys-D-Ala-|-D-Ala. Also transpeptidation of peptidyl-alanyl moieties that are N-acyl substituents of D-alanine.</text>
        <dbReference type="EC" id="3.4.16.4"/>
    </reaction>
</comment>
<keyword evidence="7" id="KW-0645">Protease</keyword>
<evidence type="ECO:0000256" key="7">
    <source>
        <dbReference type="ARBA" id="ARBA00022670"/>
    </source>
</evidence>
<proteinExistence type="inferred from homology"/>
<evidence type="ECO:0000313" key="22">
    <source>
        <dbReference type="Proteomes" id="UP001597548"/>
    </source>
</evidence>
<comment type="similarity">
    <text evidence="4">In the N-terminal section; belongs to the glycosyltransferase 51 family.</text>
</comment>
<evidence type="ECO:0000256" key="1">
    <source>
        <dbReference type="ARBA" id="ARBA00004236"/>
    </source>
</evidence>
<feature type="compositionally biased region" description="Basic and acidic residues" evidence="18">
    <location>
        <begin position="741"/>
        <end position="753"/>
    </location>
</feature>
<evidence type="ECO:0000256" key="15">
    <source>
        <dbReference type="ARBA" id="ARBA00023316"/>
    </source>
</evidence>
<dbReference type="PANTHER" id="PTHR32282">
    <property type="entry name" value="BINDING PROTEIN TRANSPEPTIDASE, PUTATIVE-RELATED"/>
    <property type="match status" value="1"/>
</dbReference>
<comment type="pathway">
    <text evidence="2">Cell wall biogenesis; peptidoglycan biosynthesis.</text>
</comment>
<comment type="subcellular location">
    <subcellularLocation>
        <location evidence="1">Cell membrane</location>
    </subcellularLocation>
</comment>
<comment type="caution">
    <text evidence="21">The sequence shown here is derived from an EMBL/GenBank/DDBJ whole genome shotgun (WGS) entry which is preliminary data.</text>
</comment>
<dbReference type="PANTHER" id="PTHR32282:SF11">
    <property type="entry name" value="PENICILLIN-BINDING PROTEIN 1B"/>
    <property type="match status" value="1"/>
</dbReference>
<dbReference type="EMBL" id="JBHUOS010000008">
    <property type="protein sequence ID" value="MFD2915730.1"/>
    <property type="molecule type" value="Genomic_DNA"/>
</dbReference>
<dbReference type="Gene3D" id="1.10.3810.10">
    <property type="entry name" value="Biosynthetic peptidoglycan transglycosylase-like"/>
    <property type="match status" value="1"/>
</dbReference>
<comment type="similarity">
    <text evidence="3">In the C-terminal section; belongs to the transpeptidase family.</text>
</comment>
<dbReference type="EC" id="2.4.-.-" evidence="21"/>
<feature type="compositionally biased region" description="Basic residues" evidence="18">
    <location>
        <begin position="754"/>
        <end position="766"/>
    </location>
</feature>
<dbReference type="GO" id="GO:0016757">
    <property type="term" value="F:glycosyltransferase activity"/>
    <property type="evidence" value="ECO:0007669"/>
    <property type="project" value="UniProtKB-KW"/>
</dbReference>
<evidence type="ECO:0000259" key="19">
    <source>
        <dbReference type="Pfam" id="PF00905"/>
    </source>
</evidence>
<dbReference type="Proteomes" id="UP001597548">
    <property type="component" value="Unassembled WGS sequence"/>
</dbReference>
<evidence type="ECO:0000256" key="4">
    <source>
        <dbReference type="ARBA" id="ARBA00007739"/>
    </source>
</evidence>
<dbReference type="Pfam" id="PF00905">
    <property type="entry name" value="Transpeptidase"/>
    <property type="match status" value="1"/>
</dbReference>
<gene>
    <name evidence="21" type="ORF">ACFS29_08780</name>
</gene>
<evidence type="ECO:0000256" key="11">
    <source>
        <dbReference type="ARBA" id="ARBA00022960"/>
    </source>
</evidence>
<dbReference type="RefSeq" id="WP_194509380.1">
    <property type="nucleotide sequence ID" value="NZ_JADILU010000007.1"/>
</dbReference>
<accession>A0ABW5ZTJ7</accession>
<keyword evidence="8 21" id="KW-0328">Glycosyltransferase</keyword>
<evidence type="ECO:0000256" key="13">
    <source>
        <dbReference type="ARBA" id="ARBA00023136"/>
    </source>
</evidence>
<dbReference type="InterPro" id="IPR012338">
    <property type="entry name" value="Beta-lactam/transpept-like"/>
</dbReference>
<organism evidence="21 22">
    <name type="scientific">Psychroserpens luteus</name>
    <dbReference type="NCBI Taxonomy" id="1434066"/>
    <lineage>
        <taxon>Bacteria</taxon>
        <taxon>Pseudomonadati</taxon>
        <taxon>Bacteroidota</taxon>
        <taxon>Flavobacteriia</taxon>
        <taxon>Flavobacteriales</taxon>
        <taxon>Flavobacteriaceae</taxon>
        <taxon>Psychroserpens</taxon>
    </lineage>
</organism>
<evidence type="ECO:0000256" key="10">
    <source>
        <dbReference type="ARBA" id="ARBA00022801"/>
    </source>
</evidence>
<keyword evidence="5" id="KW-1003">Cell membrane</keyword>
<keyword evidence="13" id="KW-0472">Membrane</keyword>
<dbReference type="InterPro" id="IPR001460">
    <property type="entry name" value="PCN-bd_Tpept"/>
</dbReference>
<evidence type="ECO:0000256" key="2">
    <source>
        <dbReference type="ARBA" id="ARBA00004752"/>
    </source>
</evidence>
<keyword evidence="6" id="KW-0121">Carboxypeptidase</keyword>
<dbReference type="Pfam" id="PF00912">
    <property type="entry name" value="Transgly"/>
    <property type="match status" value="1"/>
</dbReference>
<keyword evidence="10" id="KW-0378">Hydrolase</keyword>
<feature type="region of interest" description="Disordered" evidence="18">
    <location>
        <begin position="741"/>
        <end position="773"/>
    </location>
</feature>
<sequence>MKFTIKSVWLKRLMQASLTGLLLLGLFWFSVYAGLWGKLPTKDDLKDIKQAEASVLLDAESELLGKYFIFDRQIVQYEDLPKHLVDALVATEDSRFYEHGGVDYTSLLRVFFKSILMQDNSSGGGSTISQQLVKNIYGRERHGWFSMPVNKVKEMIIAKRFESIYSKQDIIALYLNTVPFSENVFGIESASQRFFSKKTSELNLSESATLIGTLKAPHGYNPRLFPERSQLRRDVVLQQMEKYEYLDEALKKETNEIPLETKYQKFNYTEGVAPYFREKIRLEVKTLLDSLNTSNDTSYDLYEDGLKIHTTLDINMQRYAENAMQQHMKKLQKQFENAYGKNAPWLKNNALIENQIKKLALYKTLKKQKLSDKAIMDSLNVISKFTGFSWEENEVFEGSILDSLKHTLKFLNTGFVALEPQTGAIKAYVGGIDFEHFKYDHVSVAKRQVGSTFKPIVYTTALENGIEPCTYYSVKEVTYTNQKNWTPTNGGKEETDRHLNYSLEKALSESVNTIAVKVLEDVGINAVIAQARKMGITSDLPEVPSLALGTAELSMLELIGAYTSFANEGKVSKPFYITKIEDKFGKVIYESETVEALPEAFSKDTQQMMVEMMKSTINSGTALRMRSQYGLKNDLAGKTGTTQNNKDGWFLGISPKLVMLSWVGNDDHRIGFSNTGIGQGANSALPIVALFLKQMNGDQKFNTITKAKFETPSEDILNALACETEKRDGFLKRLFKKDQKEREFDATSEENKEKKKKGLFGFLKKKDKQEKNN</sequence>
<protein>
    <submittedName>
        <fullName evidence="21">Transglycosylase domain-containing protein</fullName>
        <ecNumber evidence="21">2.4.-.-</ecNumber>
    </submittedName>
</protein>
<dbReference type="InterPro" id="IPR001264">
    <property type="entry name" value="Glyco_trans_51"/>
</dbReference>
<feature type="domain" description="Glycosyl transferase family 51" evidence="20">
    <location>
        <begin position="71"/>
        <end position="241"/>
    </location>
</feature>
<dbReference type="SUPFAM" id="SSF56601">
    <property type="entry name" value="beta-lactamase/transpeptidase-like"/>
    <property type="match status" value="1"/>
</dbReference>
<feature type="domain" description="Penicillin-binding protein transpeptidase" evidence="19">
    <location>
        <begin position="414"/>
        <end position="656"/>
    </location>
</feature>
<dbReference type="InterPro" id="IPR023346">
    <property type="entry name" value="Lysozyme-like_dom_sf"/>
</dbReference>
<evidence type="ECO:0000256" key="12">
    <source>
        <dbReference type="ARBA" id="ARBA00022984"/>
    </source>
</evidence>
<reference evidence="22" key="1">
    <citation type="journal article" date="2019" name="Int. J. Syst. Evol. Microbiol.">
        <title>The Global Catalogue of Microorganisms (GCM) 10K type strain sequencing project: providing services to taxonomists for standard genome sequencing and annotation.</title>
        <authorList>
            <consortium name="The Broad Institute Genomics Platform"/>
            <consortium name="The Broad Institute Genome Sequencing Center for Infectious Disease"/>
            <person name="Wu L."/>
            <person name="Ma J."/>
        </authorList>
    </citation>
    <scope>NUCLEOTIDE SEQUENCE [LARGE SCALE GENOMIC DNA]</scope>
    <source>
        <strain evidence="22">KCTC 32514</strain>
    </source>
</reference>
<name>A0ABW5ZTJ7_9FLAO</name>
<dbReference type="SUPFAM" id="SSF53955">
    <property type="entry name" value="Lysozyme-like"/>
    <property type="match status" value="1"/>
</dbReference>
<dbReference type="InterPro" id="IPR036950">
    <property type="entry name" value="PBP_transglycosylase"/>
</dbReference>
<evidence type="ECO:0000256" key="5">
    <source>
        <dbReference type="ARBA" id="ARBA00022475"/>
    </source>
</evidence>
<keyword evidence="15" id="KW-0961">Cell wall biogenesis/degradation</keyword>
<keyword evidence="9 21" id="KW-0808">Transferase</keyword>
<evidence type="ECO:0000256" key="8">
    <source>
        <dbReference type="ARBA" id="ARBA00022676"/>
    </source>
</evidence>
<evidence type="ECO:0000256" key="9">
    <source>
        <dbReference type="ARBA" id="ARBA00022679"/>
    </source>
</evidence>
<evidence type="ECO:0000256" key="14">
    <source>
        <dbReference type="ARBA" id="ARBA00023268"/>
    </source>
</evidence>
<keyword evidence="11" id="KW-0133">Cell shape</keyword>
<evidence type="ECO:0000259" key="20">
    <source>
        <dbReference type="Pfam" id="PF00912"/>
    </source>
</evidence>
<keyword evidence="22" id="KW-1185">Reference proteome</keyword>
<evidence type="ECO:0000256" key="18">
    <source>
        <dbReference type="SAM" id="MobiDB-lite"/>
    </source>
</evidence>
<keyword evidence="14" id="KW-0511">Multifunctional enzyme</keyword>
<evidence type="ECO:0000256" key="6">
    <source>
        <dbReference type="ARBA" id="ARBA00022645"/>
    </source>
</evidence>
<keyword evidence="12" id="KW-0573">Peptidoglycan synthesis</keyword>
<evidence type="ECO:0000256" key="17">
    <source>
        <dbReference type="ARBA" id="ARBA00049902"/>
    </source>
</evidence>
<dbReference type="InterPro" id="IPR050396">
    <property type="entry name" value="Glycosyltr_51/Transpeptidase"/>
</dbReference>
<evidence type="ECO:0000256" key="16">
    <source>
        <dbReference type="ARBA" id="ARBA00034000"/>
    </source>
</evidence>
<dbReference type="Gene3D" id="3.40.710.10">
    <property type="entry name" value="DD-peptidase/beta-lactamase superfamily"/>
    <property type="match status" value="2"/>
</dbReference>
<evidence type="ECO:0000313" key="21">
    <source>
        <dbReference type="EMBL" id="MFD2915730.1"/>
    </source>
</evidence>
<evidence type="ECO:0000256" key="3">
    <source>
        <dbReference type="ARBA" id="ARBA00007090"/>
    </source>
</evidence>